<dbReference type="AlphaFoldDB" id="A0A015KSR2"/>
<reference evidence="5 6" key="1">
    <citation type="submission" date="2014-02" db="EMBL/GenBank/DDBJ databases">
        <title>Single nucleus genome sequencing reveals high similarity among nuclei of an endomycorrhizal fungus.</title>
        <authorList>
            <person name="Lin K."/>
            <person name="Geurts R."/>
            <person name="Zhang Z."/>
            <person name="Limpens E."/>
            <person name="Saunders D.G."/>
            <person name="Mu D."/>
            <person name="Pang E."/>
            <person name="Cao H."/>
            <person name="Cha H."/>
            <person name="Lin T."/>
            <person name="Zhou Q."/>
            <person name="Shang Y."/>
            <person name="Li Y."/>
            <person name="Ivanov S."/>
            <person name="Sharma T."/>
            <person name="Velzen R.V."/>
            <person name="Ruijter N.D."/>
            <person name="Aanen D.K."/>
            <person name="Win J."/>
            <person name="Kamoun S."/>
            <person name="Bisseling T."/>
            <person name="Huang S."/>
        </authorList>
    </citation>
    <scope>NUCLEOTIDE SEQUENCE [LARGE SCALE GENOMIC DNA]</scope>
    <source>
        <strain evidence="6">DAOM197198w</strain>
    </source>
</reference>
<dbReference type="Gene3D" id="1.20.930.20">
    <property type="entry name" value="Adaptor protein Cbl, N-terminal domain"/>
    <property type="match status" value="3"/>
</dbReference>
<evidence type="ECO:0000313" key="5">
    <source>
        <dbReference type="EMBL" id="EXX70659.1"/>
    </source>
</evidence>
<dbReference type="Proteomes" id="UP000022910">
    <property type="component" value="Unassembled WGS sequence"/>
</dbReference>
<evidence type="ECO:0000256" key="3">
    <source>
        <dbReference type="PROSITE-ProRule" id="PRU10141"/>
    </source>
</evidence>
<name>A0A015KSR2_RHIIW</name>
<gene>
    <name evidence="5" type="ORF">RirG_085390</name>
</gene>
<organism evidence="5 6">
    <name type="scientific">Rhizophagus irregularis (strain DAOM 197198w)</name>
    <name type="common">Glomus intraradices</name>
    <dbReference type="NCBI Taxonomy" id="1432141"/>
    <lineage>
        <taxon>Eukaryota</taxon>
        <taxon>Fungi</taxon>
        <taxon>Fungi incertae sedis</taxon>
        <taxon>Mucoromycota</taxon>
        <taxon>Glomeromycotina</taxon>
        <taxon>Glomeromycetes</taxon>
        <taxon>Glomerales</taxon>
        <taxon>Glomeraceae</taxon>
        <taxon>Rhizophagus</taxon>
    </lineage>
</organism>
<dbReference type="GO" id="GO:0097527">
    <property type="term" value="P:necroptotic signaling pathway"/>
    <property type="evidence" value="ECO:0007669"/>
    <property type="project" value="TreeGrafter"/>
</dbReference>
<dbReference type="PROSITE" id="PS50011">
    <property type="entry name" value="PROTEIN_KINASE_DOM"/>
    <property type="match status" value="2"/>
</dbReference>
<evidence type="ECO:0000256" key="1">
    <source>
        <dbReference type="ARBA" id="ARBA00022741"/>
    </source>
</evidence>
<dbReference type="EMBL" id="JEMT01016518">
    <property type="protein sequence ID" value="EXX70659.1"/>
    <property type="molecule type" value="Genomic_DNA"/>
</dbReference>
<dbReference type="InterPro" id="IPR051681">
    <property type="entry name" value="Ser/Thr_Kinases-Pseudokinases"/>
</dbReference>
<dbReference type="InterPro" id="IPR059179">
    <property type="entry name" value="MLKL-like_MCAfunc"/>
</dbReference>
<feature type="binding site" evidence="3">
    <location>
        <position position="947"/>
    </location>
    <ligand>
        <name>ATP</name>
        <dbReference type="ChEBI" id="CHEBI:30616"/>
    </ligand>
</feature>
<dbReference type="InterPro" id="IPR011009">
    <property type="entry name" value="Kinase-like_dom_sf"/>
</dbReference>
<dbReference type="InterPro" id="IPR001245">
    <property type="entry name" value="Ser-Thr/Tyr_kinase_cat_dom"/>
</dbReference>
<dbReference type="STRING" id="1432141.A0A015KSR2"/>
<dbReference type="OrthoDB" id="2352400at2759"/>
<comment type="caution">
    <text evidence="5">The sequence shown here is derived from an EMBL/GenBank/DDBJ whole genome shotgun (WGS) entry which is preliminary data.</text>
</comment>
<dbReference type="PRINTS" id="PR00109">
    <property type="entry name" value="TYRKINASE"/>
</dbReference>
<dbReference type="InterPro" id="IPR036537">
    <property type="entry name" value="Adaptor_Cbl_N_dom_sf"/>
</dbReference>
<evidence type="ECO:0000313" key="6">
    <source>
        <dbReference type="Proteomes" id="UP000022910"/>
    </source>
</evidence>
<feature type="domain" description="Protein kinase" evidence="4">
    <location>
        <begin position="917"/>
        <end position="1176"/>
    </location>
</feature>
<feature type="domain" description="Protein kinase" evidence="4">
    <location>
        <begin position="637"/>
        <end position="887"/>
    </location>
</feature>
<dbReference type="PROSITE" id="PS00107">
    <property type="entry name" value="PROTEIN_KINASE_ATP"/>
    <property type="match status" value="1"/>
</dbReference>
<dbReference type="Gene3D" id="1.10.510.10">
    <property type="entry name" value="Transferase(Phosphotransferase) domain 1"/>
    <property type="match status" value="2"/>
</dbReference>
<keyword evidence="2 3" id="KW-0067">ATP-binding</keyword>
<dbReference type="InterPro" id="IPR000719">
    <property type="entry name" value="Prot_kinase_dom"/>
</dbReference>
<evidence type="ECO:0000256" key="2">
    <source>
        <dbReference type="ARBA" id="ARBA00022840"/>
    </source>
</evidence>
<dbReference type="CDD" id="cd21037">
    <property type="entry name" value="MLKL_NTD"/>
    <property type="match status" value="4"/>
</dbReference>
<dbReference type="PANTHER" id="PTHR44329">
    <property type="entry name" value="SERINE/THREONINE-PROTEIN KINASE TNNI3K-RELATED"/>
    <property type="match status" value="1"/>
</dbReference>
<keyword evidence="6" id="KW-1185">Reference proteome</keyword>
<proteinExistence type="predicted"/>
<accession>A0A015KSR2</accession>
<evidence type="ECO:0000259" key="4">
    <source>
        <dbReference type="PROSITE" id="PS50011"/>
    </source>
</evidence>
<dbReference type="SUPFAM" id="SSF56112">
    <property type="entry name" value="Protein kinase-like (PK-like)"/>
    <property type="match status" value="2"/>
</dbReference>
<dbReference type="InterPro" id="IPR017441">
    <property type="entry name" value="Protein_kinase_ATP_BS"/>
</dbReference>
<dbReference type="GO" id="GO:0004672">
    <property type="term" value="F:protein kinase activity"/>
    <property type="evidence" value="ECO:0007669"/>
    <property type="project" value="InterPro"/>
</dbReference>
<dbReference type="GO" id="GO:0005524">
    <property type="term" value="F:ATP binding"/>
    <property type="evidence" value="ECO:0007669"/>
    <property type="project" value="UniProtKB-UniRule"/>
</dbReference>
<protein>
    <submittedName>
        <fullName evidence="5">Tpk2p</fullName>
    </submittedName>
</protein>
<dbReference type="Pfam" id="PF07714">
    <property type="entry name" value="PK_Tyr_Ser-Thr"/>
    <property type="match status" value="2"/>
</dbReference>
<dbReference type="SMR" id="A0A015KSR2"/>
<dbReference type="GO" id="GO:0007166">
    <property type="term" value="P:cell surface receptor signaling pathway"/>
    <property type="evidence" value="ECO:0007669"/>
    <property type="project" value="InterPro"/>
</dbReference>
<sequence>MNKYQKKKIKDKTNNTEPFVKFGPLIKDVTEIHIKVTDIYHTTQHYKNIIKNFMERISMANSAVNILQKRKELIISNHYYTSLRRLVQVLQNMIKFVKETQYNESLKVKTIKKRFKSLNKEYDNSISLLDFFDFKKFNAQEEDKILKEDIEEFLKFQTASMINTIVKILDEVKELCKKAQHNKKIAGILTKRISKVIPLIKIIQQKDELFTSHYEDSHNNLRRLILQVPQNMKKYIEEITQYDTMQELLETETFEKKFKELRNEYNDIVKISLLNFNINFDFKINEQEDDKILLTDLVKSRIAKIFNEVKELYKIAQHNKNITFNLIKRMFEAYFAVIQANKDLDTSHLQRLFQVFKEMKKYIEEITQYNTVQDFLKDKIIEYKFKDLREEYNNTCIDLLNFDNCKKFKEQDEDKILKEDIKELIKFQTILAESITGMNMKQISEINNTIYFELFFPLIKDVASIFNRSMDLYHKVQHKKITKILIDRITKATNTVNIYILQDTDDNLYTSKNHVNLQRLVQVLQDMKNFIAEELTQNNLLIESVKSKIIELCNEYDTCISLLMINPKVNLESKNLNDEFQEALTESIIELFEYNMNQNITDTNDEMNKIIKMVINMHSLIDNKKGIRFNEFPLPYYNYIMSDDKPRSDKLRKYINRINGDEVAFKTVKENHIIVQVENQVTILKKLEYCQNIIQFYGLTYDGSKFYLITEWAENGNLRKYISLYGQNIEIKFRLKFAYDIAKGLNFLNSVKILHQNISSENIVITNHDVAKLTNFQLANNLFKDKKYIQYSSPEMLEVNKEKEYNTKCEIYSYGILLWEIAECKVPYAEFENPDIIKKVIKGYREKFTPDTNIPKEYQILVKKAVKQNPDYRPTFAKLLIGLQDIFNNYISIRKDLLWIKSAIKEKAIKYIEWNELTDLSKVGSGHFGSVSKARWSKINDFIVIKKLNNSNDIQEDAFQHEIQMQNRVHACENIIRFIGITQELQSQNNYCIVMEYADSGNLRVYLKKNFSFLNWNKKYQFAFDITNGVHYLHKEKIIHRDLHAKNIVIHKGKAKITDFGYAKSMETQTKIHTEIFGMIPYVAPELLKHKGSQLPPFSWKTDIYSLGVLLWELSSGYPPFENTDEILLPIHIICNKKREEKIPDTPSDYYNLYTACWNENPEERPTIEIIYNKLLQLSNINTEDLLLYDINNDVKDSSSNNLQFSNSLNSLEIIKHS</sequence>
<keyword evidence="1 3" id="KW-0547">Nucleotide-binding</keyword>
<dbReference type="HOGENOM" id="CLU_284557_0_0_1"/>
<dbReference type="PANTHER" id="PTHR44329:SF298">
    <property type="entry name" value="MIXED LINEAGE KINASE DOMAIN-LIKE PROTEIN"/>
    <property type="match status" value="1"/>
</dbReference>